<dbReference type="SUPFAM" id="SSF52980">
    <property type="entry name" value="Restriction endonuclease-like"/>
    <property type="match status" value="1"/>
</dbReference>
<dbReference type="Pfam" id="PF03852">
    <property type="entry name" value="Vsr"/>
    <property type="match status" value="1"/>
</dbReference>
<organism evidence="7 8">
    <name type="scientific">Roseibium aestuarii</name>
    <dbReference type="NCBI Taxonomy" id="2600299"/>
    <lineage>
        <taxon>Bacteria</taxon>
        <taxon>Pseudomonadati</taxon>
        <taxon>Pseudomonadota</taxon>
        <taxon>Alphaproteobacteria</taxon>
        <taxon>Hyphomicrobiales</taxon>
        <taxon>Stappiaceae</taxon>
        <taxon>Roseibium</taxon>
    </lineage>
</organism>
<dbReference type="Proteomes" id="UP001597327">
    <property type="component" value="Unassembled WGS sequence"/>
</dbReference>
<keyword evidence="1" id="KW-0540">Nuclease</keyword>
<gene>
    <name evidence="7" type="ORF">ACFSC7_05505</name>
</gene>
<dbReference type="InterPro" id="IPR011335">
    <property type="entry name" value="Restrct_endonuc-II-like"/>
</dbReference>
<keyword evidence="5" id="KW-0234">DNA repair</keyword>
<accession>A0ABW4JU43</accession>
<evidence type="ECO:0000313" key="8">
    <source>
        <dbReference type="Proteomes" id="UP001597327"/>
    </source>
</evidence>
<evidence type="ECO:0000256" key="5">
    <source>
        <dbReference type="ARBA" id="ARBA00023204"/>
    </source>
</evidence>
<dbReference type="Gene3D" id="3.40.960.10">
    <property type="entry name" value="VSR Endonuclease"/>
    <property type="match status" value="1"/>
</dbReference>
<evidence type="ECO:0000256" key="4">
    <source>
        <dbReference type="ARBA" id="ARBA00022801"/>
    </source>
</evidence>
<evidence type="ECO:0000256" key="6">
    <source>
        <dbReference type="ARBA" id="ARBA00029466"/>
    </source>
</evidence>
<dbReference type="NCBIfam" id="TIGR00632">
    <property type="entry name" value="vsr"/>
    <property type="match status" value="1"/>
</dbReference>
<reference evidence="8" key="1">
    <citation type="journal article" date="2019" name="Int. J. Syst. Evol. Microbiol.">
        <title>The Global Catalogue of Microorganisms (GCM) 10K type strain sequencing project: providing services to taxonomists for standard genome sequencing and annotation.</title>
        <authorList>
            <consortium name="The Broad Institute Genomics Platform"/>
            <consortium name="The Broad Institute Genome Sequencing Center for Infectious Disease"/>
            <person name="Wu L."/>
            <person name="Ma J."/>
        </authorList>
    </citation>
    <scope>NUCLEOTIDE SEQUENCE [LARGE SCALE GENOMIC DNA]</scope>
    <source>
        <strain evidence="8">JCM 3369</strain>
    </source>
</reference>
<dbReference type="CDD" id="cd00221">
    <property type="entry name" value="Vsr"/>
    <property type="match status" value="1"/>
</dbReference>
<comment type="caution">
    <text evidence="7">The sequence shown here is derived from an EMBL/GenBank/DDBJ whole genome shotgun (WGS) entry which is preliminary data.</text>
</comment>
<protein>
    <submittedName>
        <fullName evidence="7">Very short patch repair endonuclease</fullName>
    </submittedName>
</protein>
<keyword evidence="4" id="KW-0378">Hydrolase</keyword>
<name>A0ABW4JU43_9HYPH</name>
<comment type="similarity">
    <text evidence="6">Belongs to the Vsr family.</text>
</comment>
<evidence type="ECO:0000256" key="2">
    <source>
        <dbReference type="ARBA" id="ARBA00022759"/>
    </source>
</evidence>
<dbReference type="GO" id="GO:0004519">
    <property type="term" value="F:endonuclease activity"/>
    <property type="evidence" value="ECO:0007669"/>
    <property type="project" value="UniProtKB-KW"/>
</dbReference>
<evidence type="ECO:0000256" key="3">
    <source>
        <dbReference type="ARBA" id="ARBA00022763"/>
    </source>
</evidence>
<proteinExistence type="inferred from homology"/>
<sequence length="162" mass="18573">MDVVDKTTRSRMMAGIRSKDTRPEIALRRELHSRGLRYRLHGKDLPGKPDLVLARYKAVILVHGCFWHRHQDCRYASTPSTRPEFWQAKFERNISRDAEVRDQLGQAGWRVATVWECALRKPQQVIRSADILETWLASGEPELTIGEEKVAVRPSPFPGIGS</sequence>
<keyword evidence="3" id="KW-0227">DNA damage</keyword>
<dbReference type="RefSeq" id="WP_149891247.1">
    <property type="nucleotide sequence ID" value="NZ_JBHUFA010000001.1"/>
</dbReference>
<keyword evidence="2 7" id="KW-0255">Endonuclease</keyword>
<dbReference type="EMBL" id="JBHUFA010000001">
    <property type="protein sequence ID" value="MFD1694963.1"/>
    <property type="molecule type" value="Genomic_DNA"/>
</dbReference>
<keyword evidence="8" id="KW-1185">Reference proteome</keyword>
<evidence type="ECO:0000313" key="7">
    <source>
        <dbReference type="EMBL" id="MFD1694963.1"/>
    </source>
</evidence>
<dbReference type="InterPro" id="IPR004603">
    <property type="entry name" value="DNA_mismatch_endonuc_vsr"/>
</dbReference>
<evidence type="ECO:0000256" key="1">
    <source>
        <dbReference type="ARBA" id="ARBA00022722"/>
    </source>
</evidence>